<reference evidence="3" key="1">
    <citation type="journal article" date="2019" name="Int. J. Syst. Evol. Microbiol.">
        <title>The Global Catalogue of Microorganisms (GCM) 10K type strain sequencing project: providing services to taxonomists for standard genome sequencing and annotation.</title>
        <authorList>
            <consortium name="The Broad Institute Genomics Platform"/>
            <consortium name="The Broad Institute Genome Sequencing Center for Infectious Disease"/>
            <person name="Wu L."/>
            <person name="Ma J."/>
        </authorList>
    </citation>
    <scope>NUCLEOTIDE SEQUENCE [LARGE SCALE GENOMIC DNA]</scope>
    <source>
        <strain evidence="3">CCUG 53903</strain>
    </source>
</reference>
<comment type="caution">
    <text evidence="2">The sequence shown here is derived from an EMBL/GenBank/DDBJ whole genome shotgun (WGS) entry which is preliminary data.</text>
</comment>
<evidence type="ECO:0000256" key="1">
    <source>
        <dbReference type="SAM" id="MobiDB-lite"/>
    </source>
</evidence>
<protein>
    <submittedName>
        <fullName evidence="2">Uncharacterized protein</fullName>
    </submittedName>
</protein>
<feature type="region of interest" description="Disordered" evidence="1">
    <location>
        <begin position="1"/>
        <end position="25"/>
    </location>
</feature>
<keyword evidence="3" id="KW-1185">Reference proteome</keyword>
<sequence>MFFEPPSAQEESTRPPKPGLPAWHAPPAEEMGAVMVSGLMLARTPNVVIAVPTIQAFSTGCLINADIVTRRHTLSPDDFQALQLSVYPHMVTGVSAGRSLPDNLLRFGVRFADGSKATTVGQKLDRTGLPQDPPPGPRLSWLFGGMSMRSGDDGAGNPVIPLWLWPLPPPETFELAVEWPAGGVELSIVELDGAAIVSAARRSAPYWPD</sequence>
<dbReference type="Proteomes" id="UP001596058">
    <property type="component" value="Unassembled WGS sequence"/>
</dbReference>
<dbReference type="RefSeq" id="WP_379522078.1">
    <property type="nucleotide sequence ID" value="NZ_JBHSPA010000084.1"/>
</dbReference>
<proteinExistence type="predicted"/>
<name>A0ABW1D579_9ACTN</name>
<evidence type="ECO:0000313" key="2">
    <source>
        <dbReference type="EMBL" id="MFC5832642.1"/>
    </source>
</evidence>
<gene>
    <name evidence="2" type="ORF">ACFPZ3_53065</name>
</gene>
<dbReference type="EMBL" id="JBHSPA010000084">
    <property type="protein sequence ID" value="MFC5832642.1"/>
    <property type="molecule type" value="Genomic_DNA"/>
</dbReference>
<organism evidence="2 3">
    <name type="scientific">Nonomuraea insulae</name>
    <dbReference type="NCBI Taxonomy" id="1616787"/>
    <lineage>
        <taxon>Bacteria</taxon>
        <taxon>Bacillati</taxon>
        <taxon>Actinomycetota</taxon>
        <taxon>Actinomycetes</taxon>
        <taxon>Streptosporangiales</taxon>
        <taxon>Streptosporangiaceae</taxon>
        <taxon>Nonomuraea</taxon>
    </lineage>
</organism>
<evidence type="ECO:0000313" key="3">
    <source>
        <dbReference type="Proteomes" id="UP001596058"/>
    </source>
</evidence>
<accession>A0ABW1D579</accession>